<name>M3YTS8_MUSPF</name>
<dbReference type="Gene3D" id="2.40.50.40">
    <property type="match status" value="1"/>
</dbReference>
<dbReference type="GeneID" id="101687582"/>
<organism evidence="11">
    <name type="scientific">Mustela putorius furo</name>
    <name type="common">European domestic ferret</name>
    <name type="synonym">Mustela furo</name>
    <dbReference type="NCBI Taxonomy" id="9669"/>
    <lineage>
        <taxon>Eukaryota</taxon>
        <taxon>Metazoa</taxon>
        <taxon>Chordata</taxon>
        <taxon>Craniata</taxon>
        <taxon>Vertebrata</taxon>
        <taxon>Euteleostomi</taxon>
        <taxon>Mammalia</taxon>
        <taxon>Eutheria</taxon>
        <taxon>Laurasiatheria</taxon>
        <taxon>Carnivora</taxon>
        <taxon>Caniformia</taxon>
        <taxon>Musteloidea</taxon>
        <taxon>Mustelidae</taxon>
        <taxon>Mustelinae</taxon>
        <taxon>Mustela</taxon>
    </lineage>
</organism>
<reference evidence="13" key="2">
    <citation type="submission" date="2025-04" db="UniProtKB">
        <authorList>
            <consortium name="RefSeq"/>
        </authorList>
    </citation>
    <scope>IDENTIFICATION</scope>
    <source>
        <tissue evidence="13">Brain</tissue>
    </source>
</reference>
<dbReference type="InterPro" id="IPR001811">
    <property type="entry name" value="Chemokine_IL8-like_dom"/>
</dbReference>
<dbReference type="PANTHER" id="PTHR12015:SF5">
    <property type="entry name" value="C-C MOTIF CHEMOKINE 1"/>
    <property type="match status" value="1"/>
</dbReference>
<dbReference type="GO" id="GO:0030335">
    <property type="term" value="P:positive regulation of cell migration"/>
    <property type="evidence" value="ECO:0007669"/>
    <property type="project" value="TreeGrafter"/>
</dbReference>
<dbReference type="KEGG" id="mpuf:101687582"/>
<evidence type="ECO:0000256" key="8">
    <source>
        <dbReference type="ARBA" id="ARBA00082821"/>
    </source>
</evidence>
<gene>
    <name evidence="13" type="primary">CCL1</name>
</gene>
<dbReference type="GO" id="GO:0008009">
    <property type="term" value="F:chemokine activity"/>
    <property type="evidence" value="ECO:0007669"/>
    <property type="project" value="InterPro"/>
</dbReference>
<dbReference type="GO" id="GO:0061844">
    <property type="term" value="P:antimicrobial humoral immune response mediated by antimicrobial peptide"/>
    <property type="evidence" value="ECO:0007669"/>
    <property type="project" value="TreeGrafter"/>
</dbReference>
<comment type="similarity">
    <text evidence="1">Belongs to the intercrine beta (chemokine CC) family.</text>
</comment>
<evidence type="ECO:0000256" key="5">
    <source>
        <dbReference type="ARBA" id="ARBA00023157"/>
    </source>
</evidence>
<keyword evidence="6" id="KW-0325">Glycoprotein</keyword>
<dbReference type="HOGENOM" id="CLU_141716_5_0_1"/>
<dbReference type="RefSeq" id="XP_004747152.1">
    <property type="nucleotide sequence ID" value="XM_004747095.3"/>
</dbReference>
<accession>M3YTS8</accession>
<keyword evidence="12" id="KW-1185">Reference proteome</keyword>
<dbReference type="SUPFAM" id="SSF54117">
    <property type="entry name" value="Interleukin 8-like chemokines"/>
    <property type="match status" value="1"/>
</dbReference>
<evidence type="ECO:0000256" key="9">
    <source>
        <dbReference type="SAM" id="SignalP"/>
    </source>
</evidence>
<dbReference type="EMBL" id="AEYP01021471">
    <property type="status" value="NOT_ANNOTATED_CDS"/>
    <property type="molecule type" value="Genomic_DNA"/>
</dbReference>
<dbReference type="InterPro" id="IPR039809">
    <property type="entry name" value="Chemokine_b/g/d"/>
</dbReference>
<evidence type="ECO:0000256" key="4">
    <source>
        <dbReference type="ARBA" id="ARBA00022729"/>
    </source>
</evidence>
<evidence type="ECO:0000313" key="12">
    <source>
        <dbReference type="Proteomes" id="UP000000715"/>
    </source>
</evidence>
<evidence type="ECO:0000256" key="3">
    <source>
        <dbReference type="ARBA" id="ARBA00022514"/>
    </source>
</evidence>
<dbReference type="SMART" id="SM00199">
    <property type="entry name" value="SCY"/>
    <property type="match status" value="1"/>
</dbReference>
<keyword evidence="4 9" id="KW-0732">Signal</keyword>
<dbReference type="InterPro" id="IPR036048">
    <property type="entry name" value="Interleukin_8-like_sf"/>
</dbReference>
<evidence type="ECO:0000256" key="6">
    <source>
        <dbReference type="ARBA" id="ARBA00023180"/>
    </source>
</evidence>
<sequence>MKLVTMALACLLLAGLWLPDADGRSMHVSSSTCCFVFVEKRIPQHIIQCYKPTSSSCFHKGLIIKLKGGRETCVSDSAAWVKRYLKTAKSCWVKRT</sequence>
<dbReference type="Ensembl" id="ENSMPUT00000014973.1">
    <property type="protein sequence ID" value="ENSMPUP00000014738.1"/>
    <property type="gene ID" value="ENSMPUG00000014849.1"/>
</dbReference>
<dbReference type="OrthoDB" id="9447832at2759"/>
<evidence type="ECO:0000256" key="2">
    <source>
        <dbReference type="ARBA" id="ARBA00022500"/>
    </source>
</evidence>
<dbReference type="GO" id="GO:0005615">
    <property type="term" value="C:extracellular space"/>
    <property type="evidence" value="ECO:0007669"/>
    <property type="project" value="UniProtKB-KW"/>
</dbReference>
<evidence type="ECO:0000256" key="7">
    <source>
        <dbReference type="ARBA" id="ARBA00074061"/>
    </source>
</evidence>
<reference evidence="11" key="1">
    <citation type="submission" date="2024-06" db="UniProtKB">
        <authorList>
            <consortium name="Ensembl"/>
        </authorList>
    </citation>
    <scope>IDENTIFICATION</scope>
</reference>
<evidence type="ECO:0000313" key="13">
    <source>
        <dbReference type="RefSeq" id="XP_004747152.1"/>
    </source>
</evidence>
<keyword evidence="5" id="KW-1015">Disulfide bond</keyword>
<keyword evidence="2" id="KW-0145">Chemotaxis</keyword>
<keyword evidence="3" id="KW-0202">Cytokine</keyword>
<evidence type="ECO:0000313" key="11">
    <source>
        <dbReference type="Ensembl" id="ENSMPUP00000014738.1"/>
    </source>
</evidence>
<dbReference type="GO" id="GO:0070098">
    <property type="term" value="P:chemokine-mediated signaling pathway"/>
    <property type="evidence" value="ECO:0007669"/>
    <property type="project" value="TreeGrafter"/>
</dbReference>
<dbReference type="GO" id="GO:0006954">
    <property type="term" value="P:inflammatory response"/>
    <property type="evidence" value="ECO:0007669"/>
    <property type="project" value="TreeGrafter"/>
</dbReference>
<dbReference type="AlphaFoldDB" id="M3YTS8"/>
<feature type="domain" description="Chemokine interleukin-8-like" evidence="10">
    <location>
        <begin position="30"/>
        <end position="88"/>
    </location>
</feature>
<proteinExistence type="inferred from homology"/>
<protein>
    <recommendedName>
        <fullName evidence="7">C-C motif chemokine 1</fullName>
    </recommendedName>
    <alternativeName>
        <fullName evidence="8">Small-inducible cytokine A1</fullName>
    </alternativeName>
</protein>
<dbReference type="Pfam" id="PF00048">
    <property type="entry name" value="IL8"/>
    <property type="match status" value="1"/>
</dbReference>
<dbReference type="PANTHER" id="PTHR12015">
    <property type="entry name" value="SMALL INDUCIBLE CYTOKINE A"/>
    <property type="match status" value="1"/>
</dbReference>
<evidence type="ECO:0000259" key="10">
    <source>
        <dbReference type="SMART" id="SM00199"/>
    </source>
</evidence>
<dbReference type="CDD" id="cd00272">
    <property type="entry name" value="Chemokine_CC"/>
    <property type="match status" value="1"/>
</dbReference>
<dbReference type="OMA" id="SSNCCFT"/>
<dbReference type="FunFam" id="2.40.50.40:FF:000033">
    <property type="entry name" value="C-C motif chemokine 1"/>
    <property type="match status" value="1"/>
</dbReference>
<dbReference type="GeneTree" id="ENSGT01030000234760"/>
<dbReference type="eggNOG" id="ENOG502SZRS">
    <property type="taxonomic scope" value="Eukaryota"/>
</dbReference>
<feature type="chain" id="PRO_5044736414" description="C-C motif chemokine 1" evidence="9">
    <location>
        <begin position="24"/>
        <end position="96"/>
    </location>
</feature>
<dbReference type="GO" id="GO:0048020">
    <property type="term" value="F:CCR chemokine receptor binding"/>
    <property type="evidence" value="ECO:0007669"/>
    <property type="project" value="TreeGrafter"/>
</dbReference>
<dbReference type="EMBL" id="AEYP01021470">
    <property type="status" value="NOT_ANNOTATED_CDS"/>
    <property type="molecule type" value="Genomic_DNA"/>
</dbReference>
<dbReference type="GO" id="GO:0048245">
    <property type="term" value="P:eosinophil chemotaxis"/>
    <property type="evidence" value="ECO:0007669"/>
    <property type="project" value="TreeGrafter"/>
</dbReference>
<dbReference type="CTD" id="6346"/>
<dbReference type="Proteomes" id="UP000000715">
    <property type="component" value="Unplaced"/>
</dbReference>
<dbReference type="STRING" id="9669.ENSMPUP00000014738"/>
<feature type="signal peptide" evidence="9">
    <location>
        <begin position="1"/>
        <end position="23"/>
    </location>
</feature>
<evidence type="ECO:0000256" key="1">
    <source>
        <dbReference type="ARBA" id="ARBA00010868"/>
    </source>
</evidence>